<gene>
    <name evidence="2" type="ORF">BpHYR1_032695</name>
</gene>
<proteinExistence type="predicted"/>
<evidence type="ECO:0000256" key="1">
    <source>
        <dbReference type="SAM" id="Phobius"/>
    </source>
</evidence>
<evidence type="ECO:0000313" key="2">
    <source>
        <dbReference type="EMBL" id="RNA05943.1"/>
    </source>
</evidence>
<name>A0A3M7Q3V6_BRAPC</name>
<dbReference type="Proteomes" id="UP000276133">
    <property type="component" value="Unassembled WGS sequence"/>
</dbReference>
<comment type="caution">
    <text evidence="2">The sequence shown here is derived from an EMBL/GenBank/DDBJ whole genome shotgun (WGS) entry which is preliminary data.</text>
</comment>
<keyword evidence="1" id="KW-0812">Transmembrane</keyword>
<feature type="transmembrane region" description="Helical" evidence="1">
    <location>
        <begin position="89"/>
        <end position="110"/>
    </location>
</feature>
<keyword evidence="1" id="KW-0472">Membrane</keyword>
<dbReference type="EMBL" id="REGN01007554">
    <property type="protein sequence ID" value="RNA05943.1"/>
    <property type="molecule type" value="Genomic_DNA"/>
</dbReference>
<keyword evidence="3" id="KW-1185">Reference proteome</keyword>
<evidence type="ECO:0000313" key="3">
    <source>
        <dbReference type="Proteomes" id="UP000276133"/>
    </source>
</evidence>
<sequence length="115" mass="13446">MPYAICIATKQKKPIESIEILYLKLRFVYFSFYQKTPPSCPTKQKQINLNLIRIHTHTLTLGKRRFLHEQMTKNTKSYSTAHRLSKISITIHFVSSCFIIIIPNSLTLIFNEKTS</sequence>
<keyword evidence="1" id="KW-1133">Transmembrane helix</keyword>
<accession>A0A3M7Q3V6</accession>
<protein>
    <submittedName>
        <fullName evidence="2">Uncharacterized protein</fullName>
    </submittedName>
</protein>
<dbReference type="AlphaFoldDB" id="A0A3M7Q3V6"/>
<organism evidence="2 3">
    <name type="scientific">Brachionus plicatilis</name>
    <name type="common">Marine rotifer</name>
    <name type="synonym">Brachionus muelleri</name>
    <dbReference type="NCBI Taxonomy" id="10195"/>
    <lineage>
        <taxon>Eukaryota</taxon>
        <taxon>Metazoa</taxon>
        <taxon>Spiralia</taxon>
        <taxon>Gnathifera</taxon>
        <taxon>Rotifera</taxon>
        <taxon>Eurotatoria</taxon>
        <taxon>Monogononta</taxon>
        <taxon>Pseudotrocha</taxon>
        <taxon>Ploima</taxon>
        <taxon>Brachionidae</taxon>
        <taxon>Brachionus</taxon>
    </lineage>
</organism>
<reference evidence="2 3" key="1">
    <citation type="journal article" date="2018" name="Sci. Rep.">
        <title>Genomic signatures of local adaptation to the degree of environmental predictability in rotifers.</title>
        <authorList>
            <person name="Franch-Gras L."/>
            <person name="Hahn C."/>
            <person name="Garcia-Roger E.M."/>
            <person name="Carmona M.J."/>
            <person name="Serra M."/>
            <person name="Gomez A."/>
        </authorList>
    </citation>
    <scope>NUCLEOTIDE SEQUENCE [LARGE SCALE GENOMIC DNA]</scope>
    <source>
        <strain evidence="2">HYR1</strain>
    </source>
</reference>